<feature type="transmembrane region" description="Helical" evidence="1">
    <location>
        <begin position="202"/>
        <end position="221"/>
    </location>
</feature>
<feature type="transmembrane region" description="Helical" evidence="1">
    <location>
        <begin position="119"/>
        <end position="139"/>
    </location>
</feature>
<evidence type="ECO:0000313" key="3">
    <source>
        <dbReference type="Proteomes" id="UP000009309"/>
    </source>
</evidence>
<comment type="caution">
    <text evidence="2">The sequence shown here is derived from an EMBL/GenBank/DDBJ whole genome shotgun (WGS) entry which is preliminary data.</text>
</comment>
<feature type="transmembrane region" description="Helical" evidence="1">
    <location>
        <begin position="151"/>
        <end position="173"/>
    </location>
</feature>
<feature type="transmembrane region" description="Helical" evidence="1">
    <location>
        <begin position="228"/>
        <end position="248"/>
    </location>
</feature>
<evidence type="ECO:0000313" key="2">
    <source>
        <dbReference type="EMBL" id="CCH55794.1"/>
    </source>
</evidence>
<dbReference type="eggNOG" id="ENOG502ZC42">
    <property type="taxonomic scope" value="Bacteria"/>
</dbReference>
<dbReference type="RefSeq" id="WP_009284359.1">
    <property type="nucleotide sequence ID" value="NZ_CAIT01000009.1"/>
</dbReference>
<dbReference type="AlphaFoldDB" id="I2GPG6"/>
<dbReference type="Proteomes" id="UP000009309">
    <property type="component" value="Unassembled WGS sequence"/>
</dbReference>
<keyword evidence="1" id="KW-0812">Transmembrane</keyword>
<dbReference type="EMBL" id="CAIT01000009">
    <property type="protein sequence ID" value="CCH55794.1"/>
    <property type="molecule type" value="Genomic_DNA"/>
</dbReference>
<gene>
    <name evidence="2" type="ORF">BN8_05081</name>
</gene>
<protein>
    <submittedName>
        <fullName evidence="2">Uncharacterized protein</fullName>
    </submittedName>
</protein>
<name>I2GPG6_9BACT</name>
<feature type="transmembrane region" description="Helical" evidence="1">
    <location>
        <begin position="78"/>
        <end position="99"/>
    </location>
</feature>
<feature type="transmembrane region" description="Helical" evidence="1">
    <location>
        <begin position="14"/>
        <end position="34"/>
    </location>
</feature>
<accession>I2GPG6</accession>
<organism evidence="2 3">
    <name type="scientific">Fibrisoma limi BUZ 3</name>
    <dbReference type="NCBI Taxonomy" id="1185876"/>
    <lineage>
        <taxon>Bacteria</taxon>
        <taxon>Pseudomonadati</taxon>
        <taxon>Bacteroidota</taxon>
        <taxon>Cytophagia</taxon>
        <taxon>Cytophagales</taxon>
        <taxon>Spirosomataceae</taxon>
        <taxon>Fibrisoma</taxon>
    </lineage>
</organism>
<keyword evidence="1" id="KW-0472">Membrane</keyword>
<dbReference type="STRING" id="1185876.BN8_05081"/>
<sequence length="256" mass="28547">MDALLTTLKRRNTVLYWFGLFNLLGCLVCAGLALTTTQQILGLNAFIKPAKFFISIALFSWTMAWFTGLLPQRRKVAVYSWVIVTTLTFEMLIITGQAALGKLSHFNVTSFVDARLFDVMGLAITVLTIWTGYIGYLFFNLTSAAIQPGYLWGIRLGILLFVIFAFEGFLMALRLSHTVGAADGGPGLPVLNWSVRYGDLRVAHFFGMHALQLLPLLGYYVTRRPFQIIALATVYFLGVSFLLMQALAGRPLLSWL</sequence>
<feature type="transmembrane region" description="Helical" evidence="1">
    <location>
        <begin position="46"/>
        <end position="66"/>
    </location>
</feature>
<keyword evidence="1" id="KW-1133">Transmembrane helix</keyword>
<proteinExistence type="predicted"/>
<reference evidence="2 3" key="1">
    <citation type="journal article" date="2012" name="J. Bacteriol.">
        <title>Genome Sequence of the Filamentous Bacterium Fibrisoma limi BUZ 3T.</title>
        <authorList>
            <person name="Filippini M."/>
            <person name="Qi W."/>
            <person name="Jaenicke S."/>
            <person name="Goesmann A."/>
            <person name="Smits T.H."/>
            <person name="Bagheri H.C."/>
        </authorList>
    </citation>
    <scope>NUCLEOTIDE SEQUENCE [LARGE SCALE GENOMIC DNA]</scope>
    <source>
        <strain evidence="3">BUZ 3T</strain>
    </source>
</reference>
<dbReference type="OrthoDB" id="343560at2"/>
<evidence type="ECO:0000256" key="1">
    <source>
        <dbReference type="SAM" id="Phobius"/>
    </source>
</evidence>
<keyword evidence="3" id="KW-1185">Reference proteome</keyword>